<name>A0AA35YJJ8_LACSI</name>
<dbReference type="Gene3D" id="1.25.10.10">
    <property type="entry name" value="Leucine-rich Repeat Variant"/>
    <property type="match status" value="1"/>
</dbReference>
<reference evidence="4" key="1">
    <citation type="submission" date="2023-04" db="EMBL/GenBank/DDBJ databases">
        <authorList>
            <person name="Vijverberg K."/>
            <person name="Xiong W."/>
            <person name="Schranz E."/>
        </authorList>
    </citation>
    <scope>NUCLEOTIDE SEQUENCE</scope>
</reference>
<dbReference type="InterPro" id="IPR011989">
    <property type="entry name" value="ARM-like"/>
</dbReference>
<evidence type="ECO:0000256" key="1">
    <source>
        <dbReference type="ARBA" id="ARBA00022737"/>
    </source>
</evidence>
<evidence type="ECO:0000259" key="3">
    <source>
        <dbReference type="Pfam" id="PF25055"/>
    </source>
</evidence>
<dbReference type="PROSITE" id="PS50176">
    <property type="entry name" value="ARM_REPEAT"/>
    <property type="match status" value="1"/>
</dbReference>
<dbReference type="Proteomes" id="UP001177003">
    <property type="component" value="Chromosome 3"/>
</dbReference>
<dbReference type="SMART" id="SM00185">
    <property type="entry name" value="ARM"/>
    <property type="match status" value="5"/>
</dbReference>
<evidence type="ECO:0000313" key="4">
    <source>
        <dbReference type="EMBL" id="CAI9275119.1"/>
    </source>
</evidence>
<dbReference type="AlphaFoldDB" id="A0AA35YJJ8"/>
<dbReference type="Pfam" id="PF25055">
    <property type="entry name" value="DUF7792"/>
    <property type="match status" value="1"/>
</dbReference>
<protein>
    <recommendedName>
        <fullName evidence="3">DUF7792 domain-containing protein</fullName>
    </recommendedName>
</protein>
<accession>A0AA35YJJ8</accession>
<feature type="domain" description="DUF7792" evidence="3">
    <location>
        <begin position="22"/>
        <end position="142"/>
    </location>
</feature>
<evidence type="ECO:0000256" key="2">
    <source>
        <dbReference type="PROSITE-ProRule" id="PRU00259"/>
    </source>
</evidence>
<organism evidence="4 5">
    <name type="scientific">Lactuca saligna</name>
    <name type="common">Willowleaf lettuce</name>
    <dbReference type="NCBI Taxonomy" id="75948"/>
    <lineage>
        <taxon>Eukaryota</taxon>
        <taxon>Viridiplantae</taxon>
        <taxon>Streptophyta</taxon>
        <taxon>Embryophyta</taxon>
        <taxon>Tracheophyta</taxon>
        <taxon>Spermatophyta</taxon>
        <taxon>Magnoliopsida</taxon>
        <taxon>eudicotyledons</taxon>
        <taxon>Gunneridae</taxon>
        <taxon>Pentapetalae</taxon>
        <taxon>asterids</taxon>
        <taxon>campanulids</taxon>
        <taxon>Asterales</taxon>
        <taxon>Asteraceae</taxon>
        <taxon>Cichorioideae</taxon>
        <taxon>Cichorieae</taxon>
        <taxon>Lactucinae</taxon>
        <taxon>Lactuca</taxon>
    </lineage>
</organism>
<sequence length="524" mass="58910">MDRFIFQPNALEYLQQPQPPIEEILSSPIILSDRILRAVNESKSHKLDCSDAGKKVHQLSEMLRSIVRFANSTPSFYESPVRRIFSDIAINLNSTLTLVRRCRHRSIFRRFVTFVGIADFRKLFNLLDMSIGDMKWLLGIFDRGGEVAHELASLAQDSNRNKDIIVEEGGISPLLKLLKEESSPDAQIAGAMALFSLADNQNRARLIFNEHGVPIIVHAFRNSRIGVQIEIAKLIATMAEHDTFSQEGFARENLIGTLVTLLSFDFNNQTKKRSKNVTPQLILEFKTNCSGALWMLAKGSVTNCRKITEAKGLLCLANLIEKEKGELQINCLMAIMEITASAEYNPDLRRSAFKSNNNSPIVDQLLKLINQSDNPVIKIPAIKTIGHLARTFPARQTQVIGPLVKQLSNRNPDVGMESVIALGKFTCPDNFLHSEHSKTIFEFEGVQPLMRLLRGSESEKTQYHALVLLCHLAMYDGNIEPFEQARLLTTLQGANKSFACNYSELRELVANAGFLLTHRQSYTR</sequence>
<dbReference type="GO" id="GO:0007166">
    <property type="term" value="P:cell surface receptor signaling pathway"/>
    <property type="evidence" value="ECO:0007669"/>
    <property type="project" value="InterPro"/>
</dbReference>
<dbReference type="SUPFAM" id="SSF48371">
    <property type="entry name" value="ARM repeat"/>
    <property type="match status" value="1"/>
</dbReference>
<dbReference type="PANTHER" id="PTHR46168:SF19">
    <property type="entry name" value="ARMADILLO-LIKE HELICAL PROTEIN"/>
    <property type="match status" value="1"/>
</dbReference>
<dbReference type="EMBL" id="OX465079">
    <property type="protein sequence ID" value="CAI9275119.1"/>
    <property type="molecule type" value="Genomic_DNA"/>
</dbReference>
<dbReference type="InterPro" id="IPR056694">
    <property type="entry name" value="DUF7792"/>
</dbReference>
<dbReference type="PANTHER" id="PTHR46168">
    <property type="entry name" value="ARMADILLO REPEAT ONLY 4"/>
    <property type="match status" value="1"/>
</dbReference>
<evidence type="ECO:0000313" key="5">
    <source>
        <dbReference type="Proteomes" id="UP001177003"/>
    </source>
</evidence>
<feature type="repeat" description="ARM" evidence="2">
    <location>
        <begin position="169"/>
        <end position="212"/>
    </location>
</feature>
<dbReference type="InterPro" id="IPR016024">
    <property type="entry name" value="ARM-type_fold"/>
</dbReference>
<dbReference type="Gene3D" id="1.20.930.20">
    <property type="entry name" value="Adaptor protein Cbl, N-terminal domain"/>
    <property type="match status" value="1"/>
</dbReference>
<gene>
    <name evidence="4" type="ORF">LSALG_LOCUS15160</name>
</gene>
<dbReference type="Pfam" id="PF00514">
    <property type="entry name" value="Arm"/>
    <property type="match status" value="1"/>
</dbReference>
<keyword evidence="1" id="KW-0677">Repeat</keyword>
<proteinExistence type="predicted"/>
<keyword evidence="5" id="KW-1185">Reference proteome</keyword>
<dbReference type="InterPro" id="IPR000225">
    <property type="entry name" value="Armadillo"/>
</dbReference>
<dbReference type="InterPro" id="IPR036537">
    <property type="entry name" value="Adaptor_Cbl_N_dom_sf"/>
</dbReference>